<keyword evidence="12" id="KW-0653">Protein transport</keyword>
<evidence type="ECO:0000256" key="1">
    <source>
        <dbReference type="ARBA" id="ARBA00001946"/>
    </source>
</evidence>
<name>A0A9W6ZV07_9STRA</name>
<dbReference type="PANTHER" id="PTHR10903:SF135">
    <property type="entry name" value="TRANSLOCASE OF CHLOROPLAST 120, CHLOROPLASTIC-RELATED"/>
    <property type="match status" value="1"/>
</dbReference>
<organism evidence="19 20">
    <name type="scientific">Triparma retinervis</name>
    <dbReference type="NCBI Taxonomy" id="2557542"/>
    <lineage>
        <taxon>Eukaryota</taxon>
        <taxon>Sar</taxon>
        <taxon>Stramenopiles</taxon>
        <taxon>Ochrophyta</taxon>
        <taxon>Bolidophyceae</taxon>
        <taxon>Parmales</taxon>
        <taxon>Triparmaceae</taxon>
        <taxon>Triparma</taxon>
    </lineage>
</organism>
<keyword evidence="20" id="KW-1185">Reference proteome</keyword>
<dbReference type="SUPFAM" id="SSF52540">
    <property type="entry name" value="P-loop containing nucleoside triphosphate hydrolases"/>
    <property type="match status" value="1"/>
</dbReference>
<proteinExistence type="predicted"/>
<evidence type="ECO:0000313" key="20">
    <source>
        <dbReference type="Proteomes" id="UP001165082"/>
    </source>
</evidence>
<dbReference type="GO" id="GO:0015031">
    <property type="term" value="P:protein transport"/>
    <property type="evidence" value="ECO:0007669"/>
    <property type="project" value="UniProtKB-KW"/>
</dbReference>
<evidence type="ECO:0000256" key="10">
    <source>
        <dbReference type="ARBA" id="ARBA00022805"/>
    </source>
</evidence>
<dbReference type="EMBL" id="BRXZ01003697">
    <property type="protein sequence ID" value="GMH60126.1"/>
    <property type="molecule type" value="Genomic_DNA"/>
</dbReference>
<evidence type="ECO:0000256" key="2">
    <source>
        <dbReference type="ARBA" id="ARBA00004167"/>
    </source>
</evidence>
<evidence type="ECO:0000256" key="17">
    <source>
        <dbReference type="SAM" id="MobiDB-lite"/>
    </source>
</evidence>
<dbReference type="AlphaFoldDB" id="A0A9W6ZV07"/>
<reference evidence="19" key="1">
    <citation type="submission" date="2022-07" db="EMBL/GenBank/DDBJ databases">
        <title>Genome analysis of Parmales, a sister group of diatoms, reveals the evolutionary specialization of diatoms from phago-mixotrophs to photoautotrophs.</title>
        <authorList>
            <person name="Ban H."/>
            <person name="Sato S."/>
            <person name="Yoshikawa S."/>
            <person name="Kazumasa Y."/>
            <person name="Nakamura Y."/>
            <person name="Ichinomiya M."/>
            <person name="Saitoh K."/>
            <person name="Sato N."/>
            <person name="Blanc-Mathieu R."/>
            <person name="Endo H."/>
            <person name="Kuwata A."/>
            <person name="Ogata H."/>
        </authorList>
    </citation>
    <scope>NUCLEOTIDE SEQUENCE</scope>
</reference>
<keyword evidence="6" id="KW-0812">Transmembrane</keyword>
<evidence type="ECO:0000256" key="8">
    <source>
        <dbReference type="ARBA" id="ARBA00022741"/>
    </source>
</evidence>
<keyword evidence="10" id="KW-1002">Plastid outer membrane</keyword>
<dbReference type="GO" id="GO:0009707">
    <property type="term" value="C:chloroplast outer membrane"/>
    <property type="evidence" value="ECO:0007669"/>
    <property type="project" value="UniProtKB-SubCell"/>
</dbReference>
<evidence type="ECO:0000256" key="3">
    <source>
        <dbReference type="ARBA" id="ARBA00022448"/>
    </source>
</evidence>
<keyword evidence="4" id="KW-0150">Chloroplast</keyword>
<evidence type="ECO:0000259" key="18">
    <source>
        <dbReference type="Pfam" id="PF04548"/>
    </source>
</evidence>
<comment type="caution">
    <text evidence="19">The sequence shown here is derived from an EMBL/GenBank/DDBJ whole genome shotgun (WGS) entry which is preliminary data.</text>
</comment>
<gene>
    <name evidence="19" type="ORF">TrRE_jg10508</name>
</gene>
<evidence type="ECO:0000256" key="14">
    <source>
        <dbReference type="ARBA" id="ARBA00023134"/>
    </source>
</evidence>
<keyword evidence="5" id="KW-0934">Plastid</keyword>
<comment type="cofactor">
    <cofactor evidence="1">
        <name>Mg(2+)</name>
        <dbReference type="ChEBI" id="CHEBI:18420"/>
    </cofactor>
</comment>
<evidence type="ECO:0000256" key="4">
    <source>
        <dbReference type="ARBA" id="ARBA00022528"/>
    </source>
</evidence>
<dbReference type="GO" id="GO:0005525">
    <property type="term" value="F:GTP binding"/>
    <property type="evidence" value="ECO:0007669"/>
    <property type="project" value="UniProtKB-KW"/>
</dbReference>
<dbReference type="OrthoDB" id="8954335at2759"/>
<evidence type="ECO:0000256" key="13">
    <source>
        <dbReference type="ARBA" id="ARBA00022989"/>
    </source>
</evidence>
<evidence type="ECO:0000256" key="11">
    <source>
        <dbReference type="ARBA" id="ARBA00022842"/>
    </source>
</evidence>
<keyword evidence="8" id="KW-0547">Nucleotide-binding</keyword>
<dbReference type="GO" id="GO:0046872">
    <property type="term" value="F:metal ion binding"/>
    <property type="evidence" value="ECO:0007669"/>
    <property type="project" value="UniProtKB-KW"/>
</dbReference>
<dbReference type="Gene3D" id="3.40.50.300">
    <property type="entry name" value="P-loop containing nucleotide triphosphate hydrolases"/>
    <property type="match status" value="1"/>
</dbReference>
<accession>A0A9W6ZV07</accession>
<evidence type="ECO:0000256" key="7">
    <source>
        <dbReference type="ARBA" id="ARBA00022723"/>
    </source>
</evidence>
<keyword evidence="9" id="KW-0378">Hydrolase</keyword>
<feature type="domain" description="AIG1-type G" evidence="18">
    <location>
        <begin position="3"/>
        <end position="135"/>
    </location>
</feature>
<keyword evidence="14" id="KW-0342">GTP-binding</keyword>
<dbReference type="PANTHER" id="PTHR10903">
    <property type="entry name" value="GTPASE, IMAP FAMILY MEMBER-RELATED"/>
    <property type="match status" value="1"/>
</dbReference>
<evidence type="ECO:0000256" key="16">
    <source>
        <dbReference type="ARBA" id="ARBA00024013"/>
    </source>
</evidence>
<comment type="subcellular location">
    <subcellularLocation>
        <location evidence="2">Membrane</location>
        <topology evidence="2">Single-pass membrane protein</topology>
    </subcellularLocation>
    <subcellularLocation>
        <location evidence="16">Plastid</location>
        <location evidence="16">Chloroplast outer membrane</location>
    </subcellularLocation>
</comment>
<feature type="compositionally biased region" description="Basic and acidic residues" evidence="17">
    <location>
        <begin position="222"/>
        <end position="273"/>
    </location>
</feature>
<dbReference type="Proteomes" id="UP001165082">
    <property type="component" value="Unassembled WGS sequence"/>
</dbReference>
<dbReference type="GO" id="GO:0016787">
    <property type="term" value="F:hydrolase activity"/>
    <property type="evidence" value="ECO:0007669"/>
    <property type="project" value="UniProtKB-KW"/>
</dbReference>
<keyword evidence="13" id="KW-1133">Transmembrane helix</keyword>
<keyword evidence="3" id="KW-0813">Transport</keyword>
<evidence type="ECO:0000256" key="5">
    <source>
        <dbReference type="ARBA" id="ARBA00022640"/>
    </source>
</evidence>
<dbReference type="InterPro" id="IPR027417">
    <property type="entry name" value="P-loop_NTPase"/>
</dbReference>
<sequence length="273" mass="30417">MAIGKTGNGKTQLLASLSGCGEFKPSVGSRGTNDVKCVSVGDIMYIDTPGLGDSSGRDTTTLQKIAGACREIGGVNTIALVMSSASPRLDTGLQDAIKLYVELFGKRVLANMIIVFTRWQSTVEAERERLEEGVTKETRKRVIVDFLKSLQSDSGPSVDDIPCYFGDFKRYNNCVKEPDRDTLRELNNSVAAFPEYDLRSVIDVQTNIDAVTDEIARVTTRNTEEEKAHKEAQEAEQREIKEAKAQKQRLADQHRKERERKNKALKEAKKKEE</sequence>
<dbReference type="Pfam" id="PF04548">
    <property type="entry name" value="AIG1"/>
    <property type="match status" value="1"/>
</dbReference>
<evidence type="ECO:0000256" key="6">
    <source>
        <dbReference type="ARBA" id="ARBA00022692"/>
    </source>
</evidence>
<feature type="region of interest" description="Disordered" evidence="17">
    <location>
        <begin position="221"/>
        <end position="273"/>
    </location>
</feature>
<keyword evidence="11" id="KW-0460">Magnesium</keyword>
<dbReference type="InterPro" id="IPR045058">
    <property type="entry name" value="GIMA/IAN/Toc"/>
</dbReference>
<evidence type="ECO:0000256" key="12">
    <source>
        <dbReference type="ARBA" id="ARBA00022927"/>
    </source>
</evidence>
<dbReference type="InterPro" id="IPR006703">
    <property type="entry name" value="G_AIG1"/>
</dbReference>
<evidence type="ECO:0000256" key="15">
    <source>
        <dbReference type="ARBA" id="ARBA00023136"/>
    </source>
</evidence>
<protein>
    <recommendedName>
        <fullName evidence="18">AIG1-type G domain-containing protein</fullName>
    </recommendedName>
</protein>
<keyword evidence="15" id="KW-0472">Membrane</keyword>
<evidence type="ECO:0000313" key="19">
    <source>
        <dbReference type="EMBL" id="GMH60126.1"/>
    </source>
</evidence>
<feature type="non-terminal residue" evidence="19">
    <location>
        <position position="273"/>
    </location>
</feature>
<keyword evidence="7" id="KW-0479">Metal-binding</keyword>
<evidence type="ECO:0000256" key="9">
    <source>
        <dbReference type="ARBA" id="ARBA00022801"/>
    </source>
</evidence>